<dbReference type="RefSeq" id="WP_158085889.1">
    <property type="nucleotide sequence ID" value="NZ_MVHG01000051.1"/>
</dbReference>
<name>A0A1W9ZBY0_MYCAI</name>
<dbReference type="InterPro" id="IPR025110">
    <property type="entry name" value="AMP-bd_C"/>
</dbReference>
<dbReference type="GO" id="GO:0031956">
    <property type="term" value="F:medium-chain fatty acid-CoA ligase activity"/>
    <property type="evidence" value="ECO:0007669"/>
    <property type="project" value="TreeGrafter"/>
</dbReference>
<keyword evidence="6" id="KW-1185">Reference proteome</keyword>
<dbReference type="InterPro" id="IPR000873">
    <property type="entry name" value="AMP-dep_synth/lig_dom"/>
</dbReference>
<evidence type="ECO:0000259" key="4">
    <source>
        <dbReference type="Pfam" id="PF13193"/>
    </source>
</evidence>
<dbReference type="SUPFAM" id="SSF56801">
    <property type="entry name" value="Acetyl-CoA synthetase-like"/>
    <property type="match status" value="1"/>
</dbReference>
<reference evidence="5 6" key="1">
    <citation type="submission" date="2016-12" db="EMBL/GenBank/DDBJ databases">
        <title>The new phylogeny of genus Mycobacterium.</title>
        <authorList>
            <person name="Tortoli E."/>
            <person name="Trovato A."/>
            <person name="Cirillo D.M."/>
        </authorList>
    </citation>
    <scope>NUCLEOTIDE SEQUENCE [LARGE SCALE GENOMIC DNA]</scope>
    <source>
        <strain evidence="5 6">DSM 45069</strain>
    </source>
</reference>
<proteinExistence type="inferred from homology"/>
<dbReference type="PANTHER" id="PTHR43201">
    <property type="entry name" value="ACYL-COA SYNTHETASE"/>
    <property type="match status" value="1"/>
</dbReference>
<evidence type="ECO:0000256" key="1">
    <source>
        <dbReference type="ARBA" id="ARBA00006432"/>
    </source>
</evidence>
<accession>A0A1W9ZBY0</accession>
<dbReference type="EMBL" id="MVHG01000051">
    <property type="protein sequence ID" value="ORA11675.1"/>
    <property type="molecule type" value="Genomic_DNA"/>
</dbReference>
<dbReference type="GO" id="GO:0006631">
    <property type="term" value="P:fatty acid metabolic process"/>
    <property type="evidence" value="ECO:0007669"/>
    <property type="project" value="TreeGrafter"/>
</dbReference>
<sequence>MSAEPSVAYMQHEPRDHYTLEVLLAQHAATTPDKVCYYIDDVALTFGELHSSADTAAGALLGLGVQPGDSVALFADSCPQWLTIWLALPRIGALSVPVNTMFKGEFLAHQLRDAAASVAVVSARLLDRILELLDELPKLHTVLVLGEVADAAAPATSRVRVLSAEVLSSSDGCAITGRAVPLAWNEPASLIYTSGTTGPSKGVMVSQHYLISGAQVVVDAGNWSEPDVLFGAVPLFHGSGLLGLVLPALITGCTSVIDKQFSVSACWDRVRKYGATGMMAVGPMIMMLWSLPESDDDSRLPLQVVLAAPIPAEVHHAIEKRYGVRLTTIYGLTEAQPITVMPVTGPAVPGSAGKASPYFEVRVVDDNDEDVATGVVGEIVCRPTRPHVMFEGYRGREADTLNQMRNLWFHTGDLGRLDAQGYLFFVDRKKDAIRRRGENISSVELERSVTAHPAVQECAALPVPSELGEDDVKIAVILGDAQLTHEELMDHCVAVIPYFALPRYIEFVDRLPRNATGRVQKFLLREQGITPSTWDREAAGYVIQR</sequence>
<comment type="similarity">
    <text evidence="1">Belongs to the ATP-dependent AMP-binding enzyme family.</text>
</comment>
<dbReference type="Gene3D" id="3.40.50.12780">
    <property type="entry name" value="N-terminal domain of ligase-like"/>
    <property type="match status" value="1"/>
</dbReference>
<evidence type="ECO:0000256" key="2">
    <source>
        <dbReference type="ARBA" id="ARBA00022598"/>
    </source>
</evidence>
<evidence type="ECO:0000313" key="5">
    <source>
        <dbReference type="EMBL" id="ORA11675.1"/>
    </source>
</evidence>
<evidence type="ECO:0000313" key="6">
    <source>
        <dbReference type="Proteomes" id="UP000192707"/>
    </source>
</evidence>
<dbReference type="PANTHER" id="PTHR43201:SF5">
    <property type="entry name" value="MEDIUM-CHAIN ACYL-COA LIGASE ACSF2, MITOCHONDRIAL"/>
    <property type="match status" value="1"/>
</dbReference>
<dbReference type="Pfam" id="PF00501">
    <property type="entry name" value="AMP-binding"/>
    <property type="match status" value="1"/>
</dbReference>
<protein>
    <recommendedName>
        <fullName evidence="7">ATP-dependent acyl-CoA ligase</fullName>
    </recommendedName>
</protein>
<dbReference type="Gene3D" id="3.30.300.30">
    <property type="match status" value="1"/>
</dbReference>
<evidence type="ECO:0008006" key="7">
    <source>
        <dbReference type="Google" id="ProtNLM"/>
    </source>
</evidence>
<dbReference type="PROSITE" id="PS00455">
    <property type="entry name" value="AMP_BINDING"/>
    <property type="match status" value="1"/>
</dbReference>
<dbReference type="InterPro" id="IPR045851">
    <property type="entry name" value="AMP-bd_C_sf"/>
</dbReference>
<feature type="domain" description="AMP-binding enzyme C-terminal" evidence="4">
    <location>
        <begin position="444"/>
        <end position="517"/>
    </location>
</feature>
<dbReference type="OrthoDB" id="2579187at2"/>
<gene>
    <name evidence="5" type="ORF">BST14_18235</name>
</gene>
<dbReference type="Proteomes" id="UP000192707">
    <property type="component" value="Unassembled WGS sequence"/>
</dbReference>
<keyword evidence="2" id="KW-0436">Ligase</keyword>
<dbReference type="InterPro" id="IPR020845">
    <property type="entry name" value="AMP-binding_CS"/>
</dbReference>
<feature type="domain" description="AMP-dependent synthetase/ligase" evidence="3">
    <location>
        <begin position="25"/>
        <end position="393"/>
    </location>
</feature>
<organism evidence="5 6">
    <name type="scientific">Mycobacterium arosiense ATCC BAA-1401 = DSM 45069</name>
    <dbReference type="NCBI Taxonomy" id="1265311"/>
    <lineage>
        <taxon>Bacteria</taxon>
        <taxon>Bacillati</taxon>
        <taxon>Actinomycetota</taxon>
        <taxon>Actinomycetes</taxon>
        <taxon>Mycobacteriales</taxon>
        <taxon>Mycobacteriaceae</taxon>
        <taxon>Mycobacterium</taxon>
        <taxon>Mycobacterium avium complex (MAC)</taxon>
    </lineage>
</organism>
<dbReference type="InterPro" id="IPR042099">
    <property type="entry name" value="ANL_N_sf"/>
</dbReference>
<dbReference type="AlphaFoldDB" id="A0A1W9ZBY0"/>
<comment type="caution">
    <text evidence="5">The sequence shown here is derived from an EMBL/GenBank/DDBJ whole genome shotgun (WGS) entry which is preliminary data.</text>
</comment>
<dbReference type="Pfam" id="PF13193">
    <property type="entry name" value="AMP-binding_C"/>
    <property type="match status" value="1"/>
</dbReference>
<evidence type="ECO:0000259" key="3">
    <source>
        <dbReference type="Pfam" id="PF00501"/>
    </source>
</evidence>